<dbReference type="InterPro" id="IPR053151">
    <property type="entry name" value="RNase_H-like"/>
</dbReference>
<dbReference type="PANTHER" id="PTHR47723">
    <property type="entry name" value="OS05G0353850 PROTEIN"/>
    <property type="match status" value="1"/>
</dbReference>
<keyword evidence="3" id="KW-1185">Reference proteome</keyword>
<dbReference type="Pfam" id="PF13456">
    <property type="entry name" value="RVT_3"/>
    <property type="match status" value="1"/>
</dbReference>
<evidence type="ECO:0000313" key="2">
    <source>
        <dbReference type="EMBL" id="WMV41298.1"/>
    </source>
</evidence>
<evidence type="ECO:0000259" key="1">
    <source>
        <dbReference type="PROSITE" id="PS50879"/>
    </source>
</evidence>
<dbReference type="SUPFAM" id="SSF53098">
    <property type="entry name" value="Ribonuclease H-like"/>
    <property type="match status" value="1"/>
</dbReference>
<gene>
    <name evidence="2" type="ORF">MTR67_034683</name>
</gene>
<dbReference type="AlphaFoldDB" id="A0AAF0ZKP6"/>
<dbReference type="InterPro" id="IPR012337">
    <property type="entry name" value="RNaseH-like_sf"/>
</dbReference>
<reference evidence="2" key="1">
    <citation type="submission" date="2023-08" db="EMBL/GenBank/DDBJ databases">
        <title>A de novo genome assembly of Solanum verrucosum Schlechtendal, a Mexican diploid species geographically isolated from the other diploid A-genome species in potato relatives.</title>
        <authorList>
            <person name="Hosaka K."/>
        </authorList>
    </citation>
    <scope>NUCLEOTIDE SEQUENCE</scope>
    <source>
        <tissue evidence="2">Young leaves</tissue>
    </source>
</reference>
<accession>A0AAF0ZKP6</accession>
<dbReference type="InterPro" id="IPR002156">
    <property type="entry name" value="RNaseH_domain"/>
</dbReference>
<dbReference type="GO" id="GO:0003676">
    <property type="term" value="F:nucleic acid binding"/>
    <property type="evidence" value="ECO:0007669"/>
    <property type="project" value="InterPro"/>
</dbReference>
<sequence length="580" mass="69054">MNPPKKVIEQIHQIFAKFFWGNVGDIKGKHWVAWKDLCFPKEERGIGFRSLHDINKVLFAKLWWNFRVSTNSLWATYMWNKYCKKMHPVLVKSSGASHVWRKMISMREEVEHDIWWQLKAGNSSFWFDNWTRQGALFYTEGELAQEEELEVKEFIINGSWNVCKLQAVVSEEMVQHITTNIRANICEDSTDKAWWIGDGKGIFTVKSAFQNTRSRREENEWNKYMWVKGLPWKIRFFLWRVWRRRIATDDNLKRMKINVVSKCYCCEKGELETMSHLFLTAPIAQKLWKQFATCVGININGLNLQQLIYRWWERKISNKLDQILKAVPAIIMWELWKRRNAIRHGNETSYIWMYHQCQLTIHQLIRIKFPWIKRTTYHWPEMVNILQNYKPILHHLIVRWNLPREGWVVCNTDGVSKGNPGQSAYGFCIRNCDGDLIYAAAQEIGVTTNMKAEVRAIWEALHFCKRKGFYQIQLETDSLMAKNMITKNWRIPWEIMEMIEDIHDIVIQLNVHVQHIFREANQLADYIANTAINKEDKQEYHHFSHLPSLGKKILNIDKQQIPTLRIKTMRIISNYNGQYA</sequence>
<dbReference type="Proteomes" id="UP001234989">
    <property type="component" value="Chromosome 8"/>
</dbReference>
<dbReference type="CDD" id="cd06222">
    <property type="entry name" value="RNase_H_like"/>
    <property type="match status" value="1"/>
</dbReference>
<dbReference type="GO" id="GO:0004523">
    <property type="term" value="F:RNA-DNA hybrid ribonuclease activity"/>
    <property type="evidence" value="ECO:0007669"/>
    <property type="project" value="InterPro"/>
</dbReference>
<dbReference type="InterPro" id="IPR036397">
    <property type="entry name" value="RNaseH_sf"/>
</dbReference>
<dbReference type="PROSITE" id="PS50879">
    <property type="entry name" value="RNASE_H_1"/>
    <property type="match status" value="1"/>
</dbReference>
<dbReference type="Gene3D" id="3.30.420.10">
    <property type="entry name" value="Ribonuclease H-like superfamily/Ribonuclease H"/>
    <property type="match status" value="1"/>
</dbReference>
<feature type="domain" description="RNase H type-1" evidence="1">
    <location>
        <begin position="404"/>
        <end position="533"/>
    </location>
</feature>
<dbReference type="InterPro" id="IPR026960">
    <property type="entry name" value="RVT-Znf"/>
</dbReference>
<organism evidence="2 3">
    <name type="scientific">Solanum verrucosum</name>
    <dbReference type="NCBI Taxonomy" id="315347"/>
    <lineage>
        <taxon>Eukaryota</taxon>
        <taxon>Viridiplantae</taxon>
        <taxon>Streptophyta</taxon>
        <taxon>Embryophyta</taxon>
        <taxon>Tracheophyta</taxon>
        <taxon>Spermatophyta</taxon>
        <taxon>Magnoliopsida</taxon>
        <taxon>eudicotyledons</taxon>
        <taxon>Gunneridae</taxon>
        <taxon>Pentapetalae</taxon>
        <taxon>asterids</taxon>
        <taxon>lamiids</taxon>
        <taxon>Solanales</taxon>
        <taxon>Solanaceae</taxon>
        <taxon>Solanoideae</taxon>
        <taxon>Solaneae</taxon>
        <taxon>Solanum</taxon>
    </lineage>
</organism>
<dbReference type="InterPro" id="IPR044730">
    <property type="entry name" value="RNase_H-like_dom_plant"/>
</dbReference>
<protein>
    <recommendedName>
        <fullName evidence="1">RNase H type-1 domain-containing protein</fullName>
    </recommendedName>
</protein>
<evidence type="ECO:0000313" key="3">
    <source>
        <dbReference type="Proteomes" id="UP001234989"/>
    </source>
</evidence>
<dbReference type="Pfam" id="PF13966">
    <property type="entry name" value="zf-RVT"/>
    <property type="match status" value="1"/>
</dbReference>
<proteinExistence type="predicted"/>
<name>A0AAF0ZKP6_SOLVR</name>
<dbReference type="PANTHER" id="PTHR47723:SF24">
    <property type="entry name" value="RNASE H TYPE-1 DOMAIN-CONTAINING PROTEIN"/>
    <property type="match status" value="1"/>
</dbReference>
<dbReference type="EMBL" id="CP133619">
    <property type="protein sequence ID" value="WMV41298.1"/>
    <property type="molecule type" value="Genomic_DNA"/>
</dbReference>